<evidence type="ECO:0000313" key="9">
    <source>
        <dbReference type="Proteomes" id="UP000007115"/>
    </source>
</evidence>
<dbReference type="STRING" id="413071.G9MYS2"/>
<dbReference type="Gene3D" id="1.20.1270.10">
    <property type="match status" value="1"/>
</dbReference>
<comment type="similarity">
    <text evidence="2">Belongs to the heat shock protein 70 family.</text>
</comment>
<dbReference type="FunFam" id="3.90.640.10:FF:000004">
    <property type="entry name" value="Heat shock 70 kDa protein 4"/>
    <property type="match status" value="1"/>
</dbReference>
<dbReference type="Gene3D" id="3.90.640.10">
    <property type="entry name" value="Actin, Chain A, domain 4"/>
    <property type="match status" value="1"/>
</dbReference>
<dbReference type="FunFam" id="1.20.1270.10:FF:000002">
    <property type="entry name" value="Heat shock 70 kDa protein 4"/>
    <property type="match status" value="1"/>
</dbReference>
<dbReference type="PANTHER" id="PTHR45639">
    <property type="entry name" value="HSC70CB, ISOFORM G-RELATED"/>
    <property type="match status" value="1"/>
</dbReference>
<dbReference type="InParanoid" id="G9MYS2"/>
<evidence type="ECO:0008006" key="10">
    <source>
        <dbReference type="Google" id="ProtNLM"/>
    </source>
</evidence>
<dbReference type="eggNOG" id="KOG0103">
    <property type="taxonomic scope" value="Eukaryota"/>
</dbReference>
<keyword evidence="5" id="KW-0067">ATP-binding</keyword>
<feature type="compositionally biased region" description="Basic and acidic residues" evidence="7">
    <location>
        <begin position="658"/>
        <end position="682"/>
    </location>
</feature>
<dbReference type="PROSITE" id="PS01036">
    <property type="entry name" value="HSP70_3"/>
    <property type="match status" value="1"/>
</dbReference>
<dbReference type="HOGENOM" id="CLU_005965_5_1_1"/>
<dbReference type="InterPro" id="IPR029047">
    <property type="entry name" value="HSP70_peptide-bd_sf"/>
</dbReference>
<dbReference type="RefSeq" id="XP_013954449.1">
    <property type="nucleotide sequence ID" value="XM_014098974.1"/>
</dbReference>
<comment type="subcellular location">
    <subcellularLocation>
        <location evidence="1">Cytoplasm</location>
    </subcellularLocation>
</comment>
<dbReference type="AlphaFoldDB" id="G9MYS2"/>
<evidence type="ECO:0000256" key="2">
    <source>
        <dbReference type="ARBA" id="ARBA00007381"/>
    </source>
</evidence>
<dbReference type="InterPro" id="IPR043129">
    <property type="entry name" value="ATPase_NBD"/>
</dbReference>
<dbReference type="Gene3D" id="3.30.420.40">
    <property type="match status" value="2"/>
</dbReference>
<keyword evidence="3" id="KW-0963">Cytoplasm</keyword>
<sequence length="709" mass="78358">MTSVVGVDFGTLKTVIAVARNRGVDVITNEVSNRATPSLVGFGPKSRYLGEAAKTQEISNLKNTVNCLKRLAGRSFNDPDIQTEQQYVTAPLVDINGQVGAEVNYLGNSEKFTATQLVAMYLSKIKQTTANELKLPVADLCLSVPAWFTDSQRRALLDAAEIAGLKVLRLMNDTTAAALGWGITKLDLPAPEEQPRRVCFIDIGHSNFTCSIVEFKKGELAVKATAWDRNFGGRDFDKALVDHLAKEFKGKYKVDINTHGRAMARTIAAAEKTKKILSANQQAPVNIESLMNDVDASAMVTRQEFEAMVEPLLARIHVPLEQALAQAKLSKEDIDVIEIVGGGSRVPVLKERIQAFFEKPLSYTMNADEAIARGCAFSCAILSPAFRVRDFTVQDIISYPIEFGWEKAPDIPDEDTSLTVFNKGGVLPSTKILTFYRKQPFDLEARYANSEELPGKTNPWIGRFSVKGVKADGKEDFMICKLKARVNIHGVLNVENGYYVEDQEVEEEVKDDDKKEDDKKDADTRKVKKQVRKGDLPIASGTSSLDASAKTALTEKESAMVMEDKLVADTEEKKNELEAYIYDLRAKLDEQYADLSSEDEKSAIRAKLESTEDWLYDEGDDATKGVYVSKMEEIRALAGPVVQRHFEKVDAERRAVQERVEAEQAAKRAAEEEARKAAEAEKAAQGGSDQEMKDADAPQTESEEAGDPK</sequence>
<feature type="compositionally biased region" description="Basic and acidic residues" evidence="7">
    <location>
        <begin position="511"/>
        <end position="525"/>
    </location>
</feature>
<dbReference type="Gene3D" id="2.60.34.10">
    <property type="entry name" value="Substrate Binding Domain Of DNAk, Chain A, domain 1"/>
    <property type="match status" value="1"/>
</dbReference>
<dbReference type="GO" id="GO:0005829">
    <property type="term" value="C:cytosol"/>
    <property type="evidence" value="ECO:0007669"/>
    <property type="project" value="TreeGrafter"/>
</dbReference>
<reference evidence="8 9" key="1">
    <citation type="journal article" date="2011" name="Genome Biol.">
        <title>Comparative genome sequence analysis underscores mycoparasitism as the ancestral life style of Trichoderma.</title>
        <authorList>
            <person name="Kubicek C.P."/>
            <person name="Herrera-Estrella A."/>
            <person name="Seidl-Seiboth V."/>
            <person name="Martinez D.A."/>
            <person name="Druzhinina I.S."/>
            <person name="Thon M."/>
            <person name="Zeilinger S."/>
            <person name="Casas-Flores S."/>
            <person name="Horwitz B.A."/>
            <person name="Mukherjee P.K."/>
            <person name="Mukherjee M."/>
            <person name="Kredics L."/>
            <person name="Alcaraz L.D."/>
            <person name="Aerts A."/>
            <person name="Antal Z."/>
            <person name="Atanasova L."/>
            <person name="Cervantes-Badillo M.G."/>
            <person name="Challacombe J."/>
            <person name="Chertkov O."/>
            <person name="McCluskey K."/>
            <person name="Coulpier F."/>
            <person name="Deshpande N."/>
            <person name="von Doehren H."/>
            <person name="Ebbole D.J."/>
            <person name="Esquivel-Naranjo E.U."/>
            <person name="Fekete E."/>
            <person name="Flipphi M."/>
            <person name="Glaser F."/>
            <person name="Gomez-Rodriguez E.Y."/>
            <person name="Gruber S."/>
            <person name="Han C."/>
            <person name="Henrissat B."/>
            <person name="Hermosa R."/>
            <person name="Hernandez-Onate M."/>
            <person name="Karaffa L."/>
            <person name="Kosti I."/>
            <person name="Le Crom S."/>
            <person name="Lindquist E."/>
            <person name="Lucas S."/>
            <person name="Luebeck M."/>
            <person name="Luebeck P.S."/>
            <person name="Margeot A."/>
            <person name="Metz B."/>
            <person name="Misra M."/>
            <person name="Nevalainen H."/>
            <person name="Omann M."/>
            <person name="Packer N."/>
            <person name="Perrone G."/>
            <person name="Uresti-Rivera E.E."/>
            <person name="Salamov A."/>
            <person name="Schmoll M."/>
            <person name="Seiboth B."/>
            <person name="Shapiro H."/>
            <person name="Sukno S."/>
            <person name="Tamayo-Ramos J.A."/>
            <person name="Tisch D."/>
            <person name="Wiest A."/>
            <person name="Wilkinson H.H."/>
            <person name="Zhang M."/>
            <person name="Coutinho P.M."/>
            <person name="Kenerley C.M."/>
            <person name="Monte E."/>
            <person name="Baker S.E."/>
            <person name="Grigoriev I.V."/>
        </authorList>
    </citation>
    <scope>NUCLEOTIDE SEQUENCE [LARGE SCALE GENOMIC DNA]</scope>
    <source>
        <strain evidence="9">Gv29-8 / FGSC 10586</strain>
    </source>
</reference>
<dbReference type="InterPro" id="IPR018181">
    <property type="entry name" value="Heat_shock_70_CS"/>
</dbReference>
<dbReference type="CDD" id="cd24094">
    <property type="entry name" value="ASKHA_NBD_HSP70_ScSse"/>
    <property type="match status" value="1"/>
</dbReference>
<evidence type="ECO:0000256" key="6">
    <source>
        <dbReference type="ARBA" id="ARBA00023016"/>
    </source>
</evidence>
<dbReference type="GO" id="GO:0005524">
    <property type="term" value="F:ATP binding"/>
    <property type="evidence" value="ECO:0007669"/>
    <property type="project" value="UniProtKB-KW"/>
</dbReference>
<dbReference type="VEuPathDB" id="FungiDB:TRIVIDRAFT_58765"/>
<dbReference type="OrthoDB" id="434160at2759"/>
<dbReference type="Gene3D" id="3.30.30.30">
    <property type="match status" value="1"/>
</dbReference>
<evidence type="ECO:0000256" key="7">
    <source>
        <dbReference type="SAM" id="MobiDB-lite"/>
    </source>
</evidence>
<dbReference type="OMA" id="WEQSPEI"/>
<evidence type="ECO:0000256" key="3">
    <source>
        <dbReference type="ARBA" id="ARBA00022490"/>
    </source>
</evidence>
<dbReference type="SUPFAM" id="SSF53067">
    <property type="entry name" value="Actin-like ATPase domain"/>
    <property type="match status" value="2"/>
</dbReference>
<dbReference type="Pfam" id="PF00012">
    <property type="entry name" value="HSP70"/>
    <property type="match status" value="1"/>
</dbReference>
<dbReference type="PRINTS" id="PR00301">
    <property type="entry name" value="HEATSHOCK70"/>
</dbReference>
<evidence type="ECO:0000256" key="4">
    <source>
        <dbReference type="ARBA" id="ARBA00022741"/>
    </source>
</evidence>
<dbReference type="SUPFAM" id="SSF100934">
    <property type="entry name" value="Heat shock protein 70kD (HSP70), C-terminal subdomain"/>
    <property type="match status" value="1"/>
</dbReference>
<dbReference type="Proteomes" id="UP000007115">
    <property type="component" value="Unassembled WGS sequence"/>
</dbReference>
<evidence type="ECO:0000256" key="1">
    <source>
        <dbReference type="ARBA" id="ARBA00004496"/>
    </source>
</evidence>
<dbReference type="FunFam" id="3.30.30.30:FF:000002">
    <property type="entry name" value="Heat shock 70 kDa protein 4"/>
    <property type="match status" value="1"/>
</dbReference>
<dbReference type="EMBL" id="ABDF02000080">
    <property type="protein sequence ID" value="EHK20251.1"/>
    <property type="molecule type" value="Genomic_DNA"/>
</dbReference>
<organism evidence="8 9">
    <name type="scientific">Hypocrea virens (strain Gv29-8 / FGSC 10586)</name>
    <name type="common">Gliocladium virens</name>
    <name type="synonym">Trichoderma virens</name>
    <dbReference type="NCBI Taxonomy" id="413071"/>
    <lineage>
        <taxon>Eukaryota</taxon>
        <taxon>Fungi</taxon>
        <taxon>Dikarya</taxon>
        <taxon>Ascomycota</taxon>
        <taxon>Pezizomycotina</taxon>
        <taxon>Sordariomycetes</taxon>
        <taxon>Hypocreomycetidae</taxon>
        <taxon>Hypocreales</taxon>
        <taxon>Hypocreaceae</taxon>
        <taxon>Trichoderma</taxon>
    </lineage>
</organism>
<proteinExistence type="inferred from homology"/>
<dbReference type="SUPFAM" id="SSF100920">
    <property type="entry name" value="Heat shock protein 70kD (HSP70), peptide-binding domain"/>
    <property type="match status" value="1"/>
</dbReference>
<accession>G9MYS2</accession>
<keyword evidence="9" id="KW-1185">Reference proteome</keyword>
<keyword evidence="4" id="KW-0547">Nucleotide-binding</keyword>
<dbReference type="InterPro" id="IPR013126">
    <property type="entry name" value="Hsp_70_fam"/>
</dbReference>
<evidence type="ECO:0000256" key="5">
    <source>
        <dbReference type="ARBA" id="ARBA00022840"/>
    </source>
</evidence>
<evidence type="ECO:0000313" key="8">
    <source>
        <dbReference type="EMBL" id="EHK20251.1"/>
    </source>
</evidence>
<dbReference type="FunFam" id="2.60.34.10:FF:000011">
    <property type="entry name" value="Heat shock protein hsp88"/>
    <property type="match status" value="1"/>
</dbReference>
<dbReference type="PANTHER" id="PTHR45639:SF4">
    <property type="entry name" value="HSC70CB, ISOFORM G"/>
    <property type="match status" value="1"/>
</dbReference>
<gene>
    <name evidence="8" type="ORF">TRIVIDRAFT_58765</name>
</gene>
<protein>
    <recommendedName>
        <fullName evidence="10">Heat shock protein Hsp88</fullName>
    </recommendedName>
</protein>
<dbReference type="InterPro" id="IPR029048">
    <property type="entry name" value="HSP70_C_sf"/>
</dbReference>
<dbReference type="GeneID" id="25795869"/>
<dbReference type="FunFam" id="3.30.420.40:FF:000171">
    <property type="entry name" value="Heat shock 70 kDa protein 4"/>
    <property type="match status" value="2"/>
</dbReference>
<dbReference type="GO" id="GO:0140662">
    <property type="term" value="F:ATP-dependent protein folding chaperone"/>
    <property type="evidence" value="ECO:0007669"/>
    <property type="project" value="InterPro"/>
</dbReference>
<feature type="region of interest" description="Disordered" evidence="7">
    <location>
        <begin position="505"/>
        <end position="533"/>
    </location>
</feature>
<dbReference type="GO" id="GO:0005634">
    <property type="term" value="C:nucleus"/>
    <property type="evidence" value="ECO:0007669"/>
    <property type="project" value="TreeGrafter"/>
</dbReference>
<keyword evidence="6" id="KW-0346">Stress response</keyword>
<comment type="caution">
    <text evidence="8">The sequence shown here is derived from an EMBL/GenBank/DDBJ whole genome shotgun (WGS) entry which is preliminary data.</text>
</comment>
<dbReference type="FunCoup" id="G9MYS2">
    <property type="interactions" value="1456"/>
</dbReference>
<feature type="region of interest" description="Disordered" evidence="7">
    <location>
        <begin position="658"/>
        <end position="709"/>
    </location>
</feature>
<name>G9MYS2_HYPVG</name>